<dbReference type="Proteomes" id="UP000219215">
    <property type="component" value="Chromosome DPRO"/>
</dbReference>
<proteinExistence type="predicted"/>
<evidence type="ECO:0000313" key="3">
    <source>
        <dbReference type="Proteomes" id="UP000219215"/>
    </source>
</evidence>
<dbReference type="OrthoDB" id="5513101at2"/>
<sequence>MHKYIFIGFFAVSLLGSFLMSNAQAQDAIATSEVEVAAIEPGATVPKVTAKTLPTYLDEDLANRKDEFSRFAKTKVKTINSNHRLSRSRMQVTREADGTFRGRFHAIDKSTLATKVRRSKSKTIPYVGVLSYHETIYEAVAESPEALNGADFNPVAIIPNRHIFSYKNDAWQ</sequence>
<name>A0A2C8FAL1_9BACT</name>
<dbReference type="AlphaFoldDB" id="A0A2C8FAL1"/>
<organism evidence="2 3">
    <name type="scientific">Pseudodesulfovibrio profundus</name>
    <dbReference type="NCBI Taxonomy" id="57320"/>
    <lineage>
        <taxon>Bacteria</taxon>
        <taxon>Pseudomonadati</taxon>
        <taxon>Thermodesulfobacteriota</taxon>
        <taxon>Desulfovibrionia</taxon>
        <taxon>Desulfovibrionales</taxon>
        <taxon>Desulfovibrionaceae</taxon>
    </lineage>
</organism>
<evidence type="ECO:0000256" key="1">
    <source>
        <dbReference type="SAM" id="SignalP"/>
    </source>
</evidence>
<keyword evidence="1" id="KW-0732">Signal</keyword>
<reference evidence="3" key="1">
    <citation type="submission" date="2017-09" db="EMBL/GenBank/DDBJ databases">
        <authorList>
            <person name="Regsiter A."/>
            <person name="William W."/>
        </authorList>
    </citation>
    <scope>NUCLEOTIDE SEQUENCE [LARGE SCALE GENOMIC DNA]</scope>
    <source>
        <strain evidence="3">500-1</strain>
    </source>
</reference>
<dbReference type="KEGG" id="pprf:DPRO_2579"/>
<feature type="chain" id="PRO_5012067236" evidence="1">
    <location>
        <begin position="26"/>
        <end position="172"/>
    </location>
</feature>
<evidence type="ECO:0000313" key="2">
    <source>
        <dbReference type="EMBL" id="SOB59488.1"/>
    </source>
</evidence>
<feature type="signal peptide" evidence="1">
    <location>
        <begin position="1"/>
        <end position="25"/>
    </location>
</feature>
<keyword evidence="3" id="KW-1185">Reference proteome</keyword>
<dbReference type="RefSeq" id="WP_097012350.1">
    <property type="nucleotide sequence ID" value="NZ_LT907975.1"/>
</dbReference>
<protein>
    <submittedName>
        <fullName evidence="2">Uncharacterized protein</fullName>
    </submittedName>
</protein>
<accession>A0A2C8FAL1</accession>
<dbReference type="EMBL" id="LT907975">
    <property type="protein sequence ID" value="SOB59488.1"/>
    <property type="molecule type" value="Genomic_DNA"/>
</dbReference>
<gene>
    <name evidence="2" type="ORF">DPRO_2579</name>
</gene>